<reference evidence="1 2" key="1">
    <citation type="submission" date="2018-03" db="EMBL/GenBank/DDBJ databases">
        <title>Genomic Encyclopedia of Archaeal and Bacterial Type Strains, Phase II (KMG-II): from individual species to whole genera.</title>
        <authorList>
            <person name="Goeker M."/>
        </authorList>
    </citation>
    <scope>NUCLEOTIDE SEQUENCE [LARGE SCALE GENOMIC DNA]</scope>
    <source>
        <strain evidence="1 2">DSM 28057</strain>
    </source>
</reference>
<gene>
    <name evidence="1" type="ORF">CLV48_107123</name>
</gene>
<protein>
    <submittedName>
        <fullName evidence="1">Uncharacterized protein</fullName>
    </submittedName>
</protein>
<accession>A0A2P8E1R4</accession>
<dbReference type="RefSeq" id="WP_211299947.1">
    <property type="nucleotide sequence ID" value="NZ_PYGF01000007.1"/>
</dbReference>
<name>A0A2P8E1R4_9BACT</name>
<dbReference type="Proteomes" id="UP000240708">
    <property type="component" value="Unassembled WGS sequence"/>
</dbReference>
<evidence type="ECO:0000313" key="2">
    <source>
        <dbReference type="Proteomes" id="UP000240708"/>
    </source>
</evidence>
<evidence type="ECO:0000313" key="1">
    <source>
        <dbReference type="EMBL" id="PSL03405.1"/>
    </source>
</evidence>
<keyword evidence="2" id="KW-1185">Reference proteome</keyword>
<comment type="caution">
    <text evidence="1">The sequence shown here is derived from an EMBL/GenBank/DDBJ whole genome shotgun (WGS) entry which is preliminary data.</text>
</comment>
<dbReference type="EMBL" id="PYGF01000007">
    <property type="protein sequence ID" value="PSL03405.1"/>
    <property type="molecule type" value="Genomic_DNA"/>
</dbReference>
<sequence length="265" mass="31305">MDKVERLGKEYIDHKVFGQLSEFADFYDSLAHTTMGFMSQGTKAILNLDTYVFSSVIGTLDSIREILSNGRINDSYALLRKYYDSTIINVYTNLYLNDHFNIDNFIVEHIDNWRKGTETIPEYRVISKYIKDSAKLKPITDLLLKDKLYKNVRDRCNDHTHYNYYYNLLLNDNEIYLPNRVKALDTFSADLTAVFVQHFAYLFYLNDHYMMSTDYVDYLDVGMTPEEGSQYWVSPFIQKTFDKWIKPYRPDIADEIKSKTSMKLE</sequence>
<dbReference type="AlphaFoldDB" id="A0A2P8E1R4"/>
<proteinExistence type="predicted"/>
<organism evidence="1 2">
    <name type="scientific">Cecembia rubra</name>
    <dbReference type="NCBI Taxonomy" id="1485585"/>
    <lineage>
        <taxon>Bacteria</taxon>
        <taxon>Pseudomonadati</taxon>
        <taxon>Bacteroidota</taxon>
        <taxon>Cytophagia</taxon>
        <taxon>Cytophagales</taxon>
        <taxon>Cyclobacteriaceae</taxon>
        <taxon>Cecembia</taxon>
    </lineage>
</organism>